<feature type="transmembrane region" description="Helical" evidence="1">
    <location>
        <begin position="38"/>
        <end position="61"/>
    </location>
</feature>
<dbReference type="AlphaFoldDB" id="A0A9I9E8X0"/>
<keyword evidence="1" id="KW-0472">Membrane</keyword>
<keyword evidence="1" id="KW-1133">Transmembrane helix</keyword>
<proteinExistence type="predicted"/>
<evidence type="ECO:0000256" key="1">
    <source>
        <dbReference type="SAM" id="Phobius"/>
    </source>
</evidence>
<organism evidence="2">
    <name type="scientific">Cucumis melo</name>
    <name type="common">Muskmelon</name>
    <dbReference type="NCBI Taxonomy" id="3656"/>
    <lineage>
        <taxon>Eukaryota</taxon>
        <taxon>Viridiplantae</taxon>
        <taxon>Streptophyta</taxon>
        <taxon>Embryophyta</taxon>
        <taxon>Tracheophyta</taxon>
        <taxon>Spermatophyta</taxon>
        <taxon>Magnoliopsida</taxon>
        <taxon>eudicotyledons</taxon>
        <taxon>Gunneridae</taxon>
        <taxon>Pentapetalae</taxon>
        <taxon>rosids</taxon>
        <taxon>fabids</taxon>
        <taxon>Cucurbitales</taxon>
        <taxon>Cucurbitaceae</taxon>
        <taxon>Benincaseae</taxon>
        <taxon>Cucumis</taxon>
    </lineage>
</organism>
<dbReference type="EnsemblPlants" id="MELO3C030422.2.1">
    <property type="protein sequence ID" value="MELO3C030422.2.1"/>
    <property type="gene ID" value="MELO3C030422.2"/>
</dbReference>
<reference evidence="2" key="1">
    <citation type="submission" date="2023-03" db="UniProtKB">
        <authorList>
            <consortium name="EnsemblPlants"/>
        </authorList>
    </citation>
    <scope>IDENTIFICATION</scope>
</reference>
<protein>
    <submittedName>
        <fullName evidence="2">Uncharacterized protein</fullName>
    </submittedName>
</protein>
<dbReference type="Gramene" id="MELO3C030422.2.1">
    <property type="protein sequence ID" value="MELO3C030422.2.1"/>
    <property type="gene ID" value="MELO3C030422.2"/>
</dbReference>
<accession>A0A9I9E8X0</accession>
<name>A0A9I9E8X0_CUCME</name>
<evidence type="ECO:0000313" key="2">
    <source>
        <dbReference type="EnsemblPlants" id="MELO3C030422.2.1"/>
    </source>
</evidence>
<sequence length="79" mass="9089">MRSVFCVVVTMNSTFVKLLRRSCFVYNSGRHRSHILSIFLYTWPFSGIFWFMGVLPLHFVVGSSSSNRLRLISIPSTIS</sequence>
<keyword evidence="1" id="KW-0812">Transmembrane</keyword>